<evidence type="ECO:0000313" key="2">
    <source>
        <dbReference type="Proteomes" id="UP000033096"/>
    </source>
</evidence>
<dbReference type="RefSeq" id="WP_232316315.1">
    <property type="nucleotide sequence ID" value="NZ_CP009520.1"/>
</dbReference>
<dbReference type="AlphaFoldDB" id="A0A0E3Q915"/>
<organism evidence="1 2">
    <name type="scientific">Methanosarcina vacuolata Z-761</name>
    <dbReference type="NCBI Taxonomy" id="1434123"/>
    <lineage>
        <taxon>Archaea</taxon>
        <taxon>Methanobacteriati</taxon>
        <taxon>Methanobacteriota</taxon>
        <taxon>Stenosarchaea group</taxon>
        <taxon>Methanomicrobia</taxon>
        <taxon>Methanosarcinales</taxon>
        <taxon>Methanosarcinaceae</taxon>
        <taxon>Methanosarcina</taxon>
    </lineage>
</organism>
<dbReference type="GO" id="GO:0016787">
    <property type="term" value="F:hydrolase activity"/>
    <property type="evidence" value="ECO:0007669"/>
    <property type="project" value="UniProtKB-KW"/>
</dbReference>
<dbReference type="PATRIC" id="fig|1434123.4.peg.3874"/>
<dbReference type="EMBL" id="CP009520">
    <property type="protein sequence ID" value="AKB45424.1"/>
    <property type="molecule type" value="Genomic_DNA"/>
</dbReference>
<keyword evidence="1" id="KW-0378">Hydrolase</keyword>
<dbReference type="Proteomes" id="UP000033096">
    <property type="component" value="Chromosome"/>
</dbReference>
<proteinExistence type="predicted"/>
<accession>A0A0E3Q915</accession>
<keyword evidence="2" id="KW-1185">Reference proteome</keyword>
<dbReference type="Gene3D" id="1.10.4080.10">
    <property type="entry name" value="ADP-ribosylation/Crystallin J1"/>
    <property type="match status" value="1"/>
</dbReference>
<dbReference type="InterPro" id="IPR036705">
    <property type="entry name" value="Ribosyl_crysJ1_sf"/>
</dbReference>
<dbReference type="HOGENOM" id="CLU_3163193_0_0_2"/>
<dbReference type="GeneID" id="69101687"/>
<evidence type="ECO:0000313" key="1">
    <source>
        <dbReference type="EMBL" id="AKB45424.1"/>
    </source>
</evidence>
<gene>
    <name evidence="1" type="ORF">MSVAZ_3155</name>
</gene>
<dbReference type="STRING" id="1434123.MSVAZ_3155"/>
<name>A0A0E3Q915_9EURY</name>
<dbReference type="SUPFAM" id="SSF101478">
    <property type="entry name" value="ADP-ribosylglycohydrolase"/>
    <property type="match status" value="1"/>
</dbReference>
<dbReference type="KEGG" id="mvc:MSVAZ_3155"/>
<sequence length="47" mass="5116">MAGGILGARLGIEAVPISWIEALKEKEILEEMVGPLLEKYFQLSGSK</sequence>
<protein>
    <submittedName>
        <fullName evidence="1">ADP-ribosylglycohydrolase</fullName>
    </submittedName>
</protein>
<reference evidence="1 2" key="1">
    <citation type="submission" date="2014-07" db="EMBL/GenBank/DDBJ databases">
        <title>Methanogenic archaea and the global carbon cycle.</title>
        <authorList>
            <person name="Henriksen J.R."/>
            <person name="Luke J."/>
            <person name="Reinhart S."/>
            <person name="Benedict M.N."/>
            <person name="Youngblut N.D."/>
            <person name="Metcalf M.E."/>
            <person name="Whitaker R.J."/>
            <person name="Metcalf W.W."/>
        </authorList>
    </citation>
    <scope>NUCLEOTIDE SEQUENCE [LARGE SCALE GENOMIC DNA]</scope>
    <source>
        <strain evidence="1 2">Z-761</strain>
    </source>
</reference>